<dbReference type="PANTHER" id="PTHR30520">
    <property type="entry name" value="FORMATE TRANSPORTER-RELATED"/>
    <property type="match status" value="1"/>
</dbReference>
<feature type="transmembrane region" description="Helical" evidence="5">
    <location>
        <begin position="130"/>
        <end position="153"/>
    </location>
</feature>
<feature type="transmembrane region" description="Helical" evidence="5">
    <location>
        <begin position="86"/>
        <end position="109"/>
    </location>
</feature>
<comment type="subcellular location">
    <subcellularLocation>
        <location evidence="1">Membrane</location>
        <topology evidence="1">Multi-pass membrane protein</topology>
    </subcellularLocation>
</comment>
<evidence type="ECO:0000256" key="1">
    <source>
        <dbReference type="ARBA" id="ARBA00004141"/>
    </source>
</evidence>
<sequence>TPQGLFVSAFAAGLEVGFTLFLSGMVLTLLHGHIPDYLMHIFLALSYPIGFIFVIIGRSELFTEHTTLAVIPVLRGSASYKSLLRLWGIIYLGNLVGGYLMAFILTAIGSSMDIISQDAFKYLAHHMVKYDWLVILGSSIIAGWLMGQLSWLVTSSQETISRIAVVILVTSLIGLGGLHHSIVGSIEVFAGVLASGISWMDYIHFQFWTTVGNIIGGVVFVSVIKFSTIRLSEKKKHHKKPVDKNAK</sequence>
<evidence type="ECO:0000256" key="3">
    <source>
        <dbReference type="ARBA" id="ARBA00022989"/>
    </source>
</evidence>
<keyword evidence="2 5" id="KW-0812">Transmembrane</keyword>
<dbReference type="Pfam" id="PF01226">
    <property type="entry name" value="Form_Nir_trans"/>
    <property type="match status" value="1"/>
</dbReference>
<keyword evidence="7" id="KW-1185">Reference proteome</keyword>
<feature type="transmembrane region" description="Helical" evidence="5">
    <location>
        <begin position="159"/>
        <end position="175"/>
    </location>
</feature>
<organism evidence="6 7">
    <name type="scientific">Fulvivirga kasyanovii</name>
    <dbReference type="NCBI Taxonomy" id="396812"/>
    <lineage>
        <taxon>Bacteria</taxon>
        <taxon>Pseudomonadati</taxon>
        <taxon>Bacteroidota</taxon>
        <taxon>Cytophagia</taxon>
        <taxon>Cytophagales</taxon>
        <taxon>Fulvivirgaceae</taxon>
        <taxon>Fulvivirga</taxon>
    </lineage>
</organism>
<evidence type="ECO:0000313" key="6">
    <source>
        <dbReference type="EMBL" id="MTI24014.1"/>
    </source>
</evidence>
<dbReference type="RefSeq" id="WP_155169533.1">
    <property type="nucleotide sequence ID" value="NZ_SMLW01000349.1"/>
</dbReference>
<feature type="transmembrane region" description="Helical" evidence="5">
    <location>
        <begin position="6"/>
        <end position="30"/>
    </location>
</feature>
<keyword evidence="4 5" id="KW-0472">Membrane</keyword>
<reference evidence="6 7" key="1">
    <citation type="submission" date="2019-02" db="EMBL/GenBank/DDBJ databases">
        <authorList>
            <person name="Goldberg S.R."/>
            <person name="Haltli B.A."/>
            <person name="Correa H."/>
            <person name="Russell K.G."/>
        </authorList>
    </citation>
    <scope>NUCLEOTIDE SEQUENCE [LARGE SCALE GENOMIC DNA]</scope>
    <source>
        <strain evidence="6 7">JCM 16186</strain>
    </source>
</reference>
<dbReference type="Gene3D" id="1.20.1080.10">
    <property type="entry name" value="Glycerol uptake facilitator protein"/>
    <property type="match status" value="1"/>
</dbReference>
<gene>
    <name evidence="6" type="ORF">E1163_03555</name>
</gene>
<dbReference type="PANTHER" id="PTHR30520:SF2">
    <property type="entry name" value="INNER MEMBRANE PROTEIN YFDC"/>
    <property type="match status" value="1"/>
</dbReference>
<keyword evidence="3 5" id="KW-1133">Transmembrane helix</keyword>
<name>A0ABW9RIX1_9BACT</name>
<evidence type="ECO:0000256" key="2">
    <source>
        <dbReference type="ARBA" id="ARBA00022692"/>
    </source>
</evidence>
<evidence type="ECO:0000256" key="4">
    <source>
        <dbReference type="ARBA" id="ARBA00023136"/>
    </source>
</evidence>
<dbReference type="InterPro" id="IPR000292">
    <property type="entry name" value="For/NO2_transpt"/>
</dbReference>
<feature type="transmembrane region" description="Helical" evidence="5">
    <location>
        <begin position="37"/>
        <end position="56"/>
    </location>
</feature>
<dbReference type="EMBL" id="SMLW01000349">
    <property type="protein sequence ID" value="MTI24014.1"/>
    <property type="molecule type" value="Genomic_DNA"/>
</dbReference>
<feature type="transmembrane region" description="Helical" evidence="5">
    <location>
        <begin position="205"/>
        <end position="226"/>
    </location>
</feature>
<dbReference type="Proteomes" id="UP000798808">
    <property type="component" value="Unassembled WGS sequence"/>
</dbReference>
<comment type="caution">
    <text evidence="6">The sequence shown here is derived from an EMBL/GenBank/DDBJ whole genome shotgun (WGS) entry which is preliminary data.</text>
</comment>
<evidence type="ECO:0000256" key="5">
    <source>
        <dbReference type="SAM" id="Phobius"/>
    </source>
</evidence>
<accession>A0ABW9RIX1</accession>
<protein>
    <submittedName>
        <fullName evidence="6">Formate/nitrite transporter family protein</fullName>
    </submittedName>
</protein>
<proteinExistence type="predicted"/>
<evidence type="ECO:0000313" key="7">
    <source>
        <dbReference type="Proteomes" id="UP000798808"/>
    </source>
</evidence>
<feature type="non-terminal residue" evidence="6">
    <location>
        <position position="1"/>
    </location>
</feature>
<dbReference type="InterPro" id="IPR023271">
    <property type="entry name" value="Aquaporin-like"/>
</dbReference>